<feature type="domain" description="Thiolase C-terminal" evidence="6">
    <location>
        <begin position="216"/>
        <end position="337"/>
    </location>
</feature>
<evidence type="ECO:0000259" key="6">
    <source>
        <dbReference type="Pfam" id="PF02803"/>
    </source>
</evidence>
<dbReference type="InterPro" id="IPR020617">
    <property type="entry name" value="Thiolase_C"/>
</dbReference>
<dbReference type="PANTHER" id="PTHR43365">
    <property type="entry name" value="BLR7806 PROTEIN"/>
    <property type="match status" value="1"/>
</dbReference>
<proteinExistence type="inferred from homology"/>
<evidence type="ECO:0000256" key="2">
    <source>
        <dbReference type="ARBA" id="ARBA00022679"/>
    </source>
</evidence>
<dbReference type="SUPFAM" id="SSF53901">
    <property type="entry name" value="Thiolase-like"/>
    <property type="match status" value="1"/>
</dbReference>
<keyword evidence="2 4" id="KW-0808">Transferase</keyword>
<evidence type="ECO:0000256" key="3">
    <source>
        <dbReference type="ARBA" id="ARBA00023315"/>
    </source>
</evidence>
<dbReference type="PANTHER" id="PTHR43365:SF1">
    <property type="entry name" value="ACETYL-COA C-ACYLTRANSFERASE"/>
    <property type="match status" value="1"/>
</dbReference>
<dbReference type="PROSITE" id="PS00737">
    <property type="entry name" value="THIOLASE_2"/>
    <property type="match status" value="1"/>
</dbReference>
<feature type="domain" description="Thiolase N-terminal" evidence="5">
    <location>
        <begin position="3"/>
        <end position="208"/>
    </location>
</feature>
<dbReference type="InterPro" id="IPR020616">
    <property type="entry name" value="Thiolase_N"/>
</dbReference>
<accession>A0ABT9NK49</accession>
<dbReference type="InterPro" id="IPR016039">
    <property type="entry name" value="Thiolase-like"/>
</dbReference>
<comment type="similarity">
    <text evidence="1 4">Belongs to the thiolase-like superfamily. Thiolase family.</text>
</comment>
<reference evidence="7 8" key="1">
    <citation type="submission" date="2023-07" db="EMBL/GenBank/DDBJ databases">
        <title>Sequencing the genomes of 1000 actinobacteria strains.</title>
        <authorList>
            <person name="Klenk H.-P."/>
        </authorList>
    </citation>
    <scope>NUCLEOTIDE SEQUENCE [LARGE SCALE GENOMIC DNA]</scope>
    <source>
        <strain evidence="7 8">GD13</strain>
    </source>
</reference>
<organism evidence="7 8">
    <name type="scientific">Nocardioides massiliensis</name>
    <dbReference type="NCBI Taxonomy" id="1325935"/>
    <lineage>
        <taxon>Bacteria</taxon>
        <taxon>Bacillati</taxon>
        <taxon>Actinomycetota</taxon>
        <taxon>Actinomycetes</taxon>
        <taxon>Propionibacteriales</taxon>
        <taxon>Nocardioidaceae</taxon>
        <taxon>Nocardioides</taxon>
    </lineage>
</organism>
<name>A0ABT9NK49_9ACTN</name>
<evidence type="ECO:0000313" key="7">
    <source>
        <dbReference type="EMBL" id="MDP9820792.1"/>
    </source>
</evidence>
<dbReference type="Gene3D" id="3.40.47.10">
    <property type="match status" value="2"/>
</dbReference>
<dbReference type="Proteomes" id="UP001240447">
    <property type="component" value="Unassembled WGS sequence"/>
</dbReference>
<evidence type="ECO:0000313" key="8">
    <source>
        <dbReference type="Proteomes" id="UP001240447"/>
    </source>
</evidence>
<gene>
    <name evidence="7" type="ORF">J2S59_000601</name>
</gene>
<comment type="caution">
    <text evidence="7">The sequence shown here is derived from an EMBL/GenBank/DDBJ whole genome shotgun (WGS) entry which is preliminary data.</text>
</comment>
<keyword evidence="8" id="KW-1185">Reference proteome</keyword>
<dbReference type="EMBL" id="JAUSQM010000001">
    <property type="protein sequence ID" value="MDP9820792.1"/>
    <property type="molecule type" value="Genomic_DNA"/>
</dbReference>
<dbReference type="Pfam" id="PF00108">
    <property type="entry name" value="Thiolase_N"/>
    <property type="match status" value="1"/>
</dbReference>
<evidence type="ECO:0000256" key="4">
    <source>
        <dbReference type="RuleBase" id="RU003557"/>
    </source>
</evidence>
<evidence type="ECO:0000259" key="5">
    <source>
        <dbReference type="Pfam" id="PF00108"/>
    </source>
</evidence>
<keyword evidence="3 4" id="KW-0012">Acyltransferase</keyword>
<dbReference type="CDD" id="cd00751">
    <property type="entry name" value="thiolase"/>
    <property type="match status" value="1"/>
</dbReference>
<evidence type="ECO:0000256" key="1">
    <source>
        <dbReference type="ARBA" id="ARBA00010982"/>
    </source>
</evidence>
<dbReference type="Pfam" id="PF02803">
    <property type="entry name" value="Thiolase_C"/>
    <property type="match status" value="1"/>
</dbReference>
<dbReference type="InterPro" id="IPR020613">
    <property type="entry name" value="Thiolase_CS"/>
</dbReference>
<protein>
    <submittedName>
        <fullName evidence="7">Acetyl-CoA acetyltransferase family protein</fullName>
    </submittedName>
</protein>
<sequence>MSQASEQAFTPARLAWLAAGMPDHVPGVTIDRRCGSGQQAVEFAAHGILAGAYDVVIAGGVESMSRVPMGSARLGADVFGEGVQTRYAPGLIGQGVAAELVAQRYGITRRDMDDYAVRSHARAKSASSVMAGEIVSVIVPDGDGPRRKVTEDEVIRPETTADSLSRLKPAFADDPAAERYPDLEWGVTAGNSSQISDGAAVLLLMSEQKAEHLGLRPRARILSTAVVGSDPLLMLTGPIPATEKALARAGLALADIDHVEVNEAFASVPLAWQRHFKADGDRVNPSGGAIALGHPLGASGARLLTTMLGALEASGGRYGLQTMCENGGMANALVIERL</sequence>
<dbReference type="NCBIfam" id="TIGR01930">
    <property type="entry name" value="AcCoA-C-Actrans"/>
    <property type="match status" value="1"/>
</dbReference>
<dbReference type="InterPro" id="IPR002155">
    <property type="entry name" value="Thiolase"/>
</dbReference>